<name>A0A426Z457_ENSVE</name>
<comment type="caution">
    <text evidence="1">The sequence shown here is derived from an EMBL/GenBank/DDBJ whole genome shotgun (WGS) entry which is preliminary data.</text>
</comment>
<gene>
    <name evidence="1" type="ORF">B296_00006736</name>
</gene>
<reference evidence="1 2" key="1">
    <citation type="journal article" date="2014" name="Agronomy (Basel)">
        <title>A Draft Genome Sequence for Ensete ventricosum, the Drought-Tolerant Tree Against Hunger.</title>
        <authorList>
            <person name="Harrison J."/>
            <person name="Moore K.A."/>
            <person name="Paszkiewicz K."/>
            <person name="Jones T."/>
            <person name="Grant M."/>
            <person name="Ambacheew D."/>
            <person name="Muzemil S."/>
            <person name="Studholme D.J."/>
        </authorList>
    </citation>
    <scope>NUCLEOTIDE SEQUENCE [LARGE SCALE GENOMIC DNA]</scope>
</reference>
<evidence type="ECO:0000313" key="1">
    <source>
        <dbReference type="EMBL" id="RRT58752.1"/>
    </source>
</evidence>
<dbReference type="AlphaFoldDB" id="A0A426Z457"/>
<dbReference type="EMBL" id="AMZH03008532">
    <property type="protein sequence ID" value="RRT58752.1"/>
    <property type="molecule type" value="Genomic_DNA"/>
</dbReference>
<proteinExistence type="predicted"/>
<sequence length="105" mass="12187">MDVRAWGRVMENELLKLAHAMEGLKVELPKEVLTEYKKSVSFEMGLVRIAQVSYEYGYQVALAHFQARYLELKVEKDPFKVLPEYSNMPMEAKQSFDDSLTPPEE</sequence>
<organism evidence="1 2">
    <name type="scientific">Ensete ventricosum</name>
    <name type="common">Abyssinian banana</name>
    <name type="synonym">Musa ensete</name>
    <dbReference type="NCBI Taxonomy" id="4639"/>
    <lineage>
        <taxon>Eukaryota</taxon>
        <taxon>Viridiplantae</taxon>
        <taxon>Streptophyta</taxon>
        <taxon>Embryophyta</taxon>
        <taxon>Tracheophyta</taxon>
        <taxon>Spermatophyta</taxon>
        <taxon>Magnoliopsida</taxon>
        <taxon>Liliopsida</taxon>
        <taxon>Zingiberales</taxon>
        <taxon>Musaceae</taxon>
        <taxon>Ensete</taxon>
    </lineage>
</organism>
<accession>A0A426Z457</accession>
<evidence type="ECO:0000313" key="2">
    <source>
        <dbReference type="Proteomes" id="UP000287651"/>
    </source>
</evidence>
<protein>
    <submittedName>
        <fullName evidence="1">Uncharacterized protein</fullName>
    </submittedName>
</protein>
<dbReference type="Proteomes" id="UP000287651">
    <property type="component" value="Unassembled WGS sequence"/>
</dbReference>